<proteinExistence type="predicted"/>
<dbReference type="InterPro" id="IPR037523">
    <property type="entry name" value="VOC_core"/>
</dbReference>
<feature type="region of interest" description="Disordered" evidence="1">
    <location>
        <begin position="323"/>
        <end position="343"/>
    </location>
</feature>
<dbReference type="RefSeq" id="WP_097189571.1">
    <property type="nucleotide sequence ID" value="NZ_OCSU01000001.1"/>
</dbReference>
<evidence type="ECO:0000313" key="4">
    <source>
        <dbReference type="Proteomes" id="UP000219522"/>
    </source>
</evidence>
<comment type="caution">
    <text evidence="3">The sequence shown here is derived from an EMBL/GenBank/DDBJ whole genome shotgun (WGS) entry which is preliminary data.</text>
</comment>
<keyword evidence="4" id="KW-1185">Reference proteome</keyword>
<dbReference type="InterPro" id="IPR029068">
    <property type="entry name" value="Glyas_Bleomycin-R_OHBP_Dase"/>
</dbReference>
<evidence type="ECO:0000313" key="3">
    <source>
        <dbReference type="EMBL" id="SOE46724.1"/>
    </source>
</evidence>
<dbReference type="PANTHER" id="PTHR21366:SF14">
    <property type="entry name" value="GLYOXALASE DOMAIN-CONTAINING PROTEIN 5"/>
    <property type="match status" value="1"/>
</dbReference>
<name>A0A7Z7I1Z6_9BURK</name>
<dbReference type="Pfam" id="PF00903">
    <property type="entry name" value="Glyoxalase"/>
    <property type="match status" value="1"/>
</dbReference>
<dbReference type="PANTHER" id="PTHR21366">
    <property type="entry name" value="GLYOXALASE FAMILY PROTEIN"/>
    <property type="match status" value="1"/>
</dbReference>
<keyword evidence="3" id="KW-0223">Dioxygenase</keyword>
<keyword evidence="3" id="KW-0560">Oxidoreductase</keyword>
<sequence>MNIESLGYIGVTTTDLDAWRRFGGEMLGMQVVERGSSLAFRLDERCQRILVDHGSSNGGSYYGFQVADELALNAAARELEARGVCVSVPDAEELRRRGVAAMCYFLDPCGNRLELFHGHAAADDPFRPSRPLRGFRTGELGLGHVVFNVPSIADVLPFYTDVLGFRVSDYAEEPFKATFLHANARHHSVALIESTKSGLHHMMVELLSLDDVGQAYDRVNKEEGLVGATLGRHTNDYMVSFYAWSPSRFLVEYGWGGRTIDEATWRIERLQHGPSLWGHERTWLPEPLRAKALEMRLRAAMEGVKAPLQVAAGTVRFYAVEPTPEAGGTTSGNAHQADGISQG</sequence>
<accession>A0A7Z7I1Z6</accession>
<feature type="domain" description="VOC" evidence="2">
    <location>
        <begin position="5"/>
        <end position="118"/>
    </location>
</feature>
<dbReference type="InterPro" id="IPR050383">
    <property type="entry name" value="GlyoxalaseI/FosfomycinResist"/>
</dbReference>
<protein>
    <submittedName>
        <fullName evidence="3">2,3-dihydroxybiphenyl 1,2-dioxygenase</fullName>
    </submittedName>
</protein>
<dbReference type="GO" id="GO:0051213">
    <property type="term" value="F:dioxygenase activity"/>
    <property type="evidence" value="ECO:0007669"/>
    <property type="project" value="UniProtKB-KW"/>
</dbReference>
<organism evidence="3 4">
    <name type="scientific">Caballeronia arationis</name>
    <dbReference type="NCBI Taxonomy" id="1777142"/>
    <lineage>
        <taxon>Bacteria</taxon>
        <taxon>Pseudomonadati</taxon>
        <taxon>Pseudomonadota</taxon>
        <taxon>Betaproteobacteria</taxon>
        <taxon>Burkholderiales</taxon>
        <taxon>Burkholderiaceae</taxon>
        <taxon>Caballeronia</taxon>
    </lineage>
</organism>
<dbReference type="AlphaFoldDB" id="A0A7Z7I1Z6"/>
<reference evidence="3 4" key="1">
    <citation type="submission" date="2017-09" db="EMBL/GenBank/DDBJ databases">
        <authorList>
            <person name="Varghese N."/>
            <person name="Submissions S."/>
        </authorList>
    </citation>
    <scope>NUCLEOTIDE SEQUENCE [LARGE SCALE GENOMIC DNA]</scope>
    <source>
        <strain evidence="3 4">OK806</strain>
    </source>
</reference>
<dbReference type="PROSITE" id="PS51819">
    <property type="entry name" value="VOC"/>
    <property type="match status" value="2"/>
</dbReference>
<dbReference type="InterPro" id="IPR004360">
    <property type="entry name" value="Glyas_Fos-R_dOase_dom"/>
</dbReference>
<evidence type="ECO:0000256" key="1">
    <source>
        <dbReference type="SAM" id="MobiDB-lite"/>
    </source>
</evidence>
<dbReference type="Gene3D" id="3.10.180.10">
    <property type="entry name" value="2,3-Dihydroxybiphenyl 1,2-Dioxygenase, domain 1"/>
    <property type="match status" value="2"/>
</dbReference>
<dbReference type="CDD" id="cd07237">
    <property type="entry name" value="BphC1-RGP6_C_like"/>
    <property type="match status" value="1"/>
</dbReference>
<feature type="domain" description="VOC" evidence="2">
    <location>
        <begin position="141"/>
        <end position="256"/>
    </location>
</feature>
<feature type="compositionally biased region" description="Polar residues" evidence="1">
    <location>
        <begin position="331"/>
        <end position="343"/>
    </location>
</feature>
<evidence type="ECO:0000259" key="2">
    <source>
        <dbReference type="PROSITE" id="PS51819"/>
    </source>
</evidence>
<dbReference type="SUPFAM" id="SSF54593">
    <property type="entry name" value="Glyoxalase/Bleomycin resistance protein/Dihydroxybiphenyl dioxygenase"/>
    <property type="match status" value="1"/>
</dbReference>
<dbReference type="CDD" id="cd07252">
    <property type="entry name" value="BphC1-RGP6_N_like"/>
    <property type="match status" value="1"/>
</dbReference>
<dbReference type="EMBL" id="OCSU01000001">
    <property type="protein sequence ID" value="SOE46724.1"/>
    <property type="molecule type" value="Genomic_DNA"/>
</dbReference>
<dbReference type="Pfam" id="PF22632">
    <property type="entry name" value="BphC_D1"/>
    <property type="match status" value="1"/>
</dbReference>
<dbReference type="Proteomes" id="UP000219522">
    <property type="component" value="Unassembled WGS sequence"/>
</dbReference>
<gene>
    <name evidence="3" type="ORF">SAMN05446927_0151</name>
</gene>